<comment type="caution">
    <text evidence="2">The sequence shown here is derived from an EMBL/GenBank/DDBJ whole genome shotgun (WGS) entry which is preliminary data.</text>
</comment>
<dbReference type="Proteomes" id="UP000305517">
    <property type="component" value="Unassembled WGS sequence"/>
</dbReference>
<reference evidence="2 3" key="1">
    <citation type="submission" date="2019-05" db="EMBL/GenBank/DDBJ databases">
        <title>Hymenobacter edaphi sp. nov., isolated from abandoned arsenic-contaminated farmland soil.</title>
        <authorList>
            <person name="Nie L."/>
        </authorList>
    </citation>
    <scope>NUCLEOTIDE SEQUENCE [LARGE SCALE GENOMIC DNA]</scope>
    <source>
        <strain evidence="2 3">1-3-3-8</strain>
    </source>
</reference>
<dbReference type="SUPFAM" id="SSF54593">
    <property type="entry name" value="Glyoxalase/Bleomycin resistance protein/Dihydroxybiphenyl dioxygenase"/>
    <property type="match status" value="1"/>
</dbReference>
<proteinExistence type="predicted"/>
<dbReference type="Gene3D" id="3.10.180.10">
    <property type="entry name" value="2,3-Dihydroxybiphenyl 1,2-Dioxygenase, domain 1"/>
    <property type="match status" value="1"/>
</dbReference>
<feature type="domain" description="PhnB-like" evidence="1">
    <location>
        <begin position="2"/>
        <end position="117"/>
    </location>
</feature>
<dbReference type="PIRSF" id="PIRSF021700">
    <property type="entry name" value="3_dmu_93_MTrfase"/>
    <property type="match status" value="1"/>
</dbReference>
<dbReference type="InterPro" id="IPR028973">
    <property type="entry name" value="PhnB-like"/>
</dbReference>
<dbReference type="EMBL" id="VAJM01000022">
    <property type="protein sequence ID" value="TLM87385.1"/>
    <property type="molecule type" value="Genomic_DNA"/>
</dbReference>
<evidence type="ECO:0000259" key="1">
    <source>
        <dbReference type="Pfam" id="PF06983"/>
    </source>
</evidence>
<dbReference type="PANTHER" id="PTHR33990:SF2">
    <property type="entry name" value="PHNB-LIKE DOMAIN-CONTAINING PROTEIN"/>
    <property type="match status" value="1"/>
</dbReference>
<keyword evidence="3" id="KW-1185">Reference proteome</keyword>
<evidence type="ECO:0000313" key="3">
    <source>
        <dbReference type="Proteomes" id="UP000305517"/>
    </source>
</evidence>
<organism evidence="2 3">
    <name type="scientific">Hymenobacter jeollabukensis</name>
    <dbReference type="NCBI Taxonomy" id="2025313"/>
    <lineage>
        <taxon>Bacteria</taxon>
        <taxon>Pseudomonadati</taxon>
        <taxon>Bacteroidota</taxon>
        <taxon>Cytophagia</taxon>
        <taxon>Cytophagales</taxon>
        <taxon>Hymenobacteraceae</taxon>
        <taxon>Hymenobacter</taxon>
    </lineage>
</organism>
<gene>
    <name evidence="2" type="ORF">FDY95_25655</name>
</gene>
<dbReference type="InterPro" id="IPR029068">
    <property type="entry name" value="Glyas_Bleomycin-R_OHBP_Dase"/>
</dbReference>
<protein>
    <submittedName>
        <fullName evidence="2">VOC family protein</fullName>
    </submittedName>
</protein>
<name>A0A5R8WI52_9BACT</name>
<dbReference type="RefSeq" id="WP_138082563.1">
    <property type="nucleotide sequence ID" value="NZ_VAJM01000022.1"/>
</dbReference>
<sequence length="154" mass="16916">MQKITTFLTYNDQAEQAAQLYVSLFPDSAITRVTRYPAAGPMPAGQVMTVEFSLAGQQYVALNGGPHFTFTEGISLSVACQDQAEIDRLWDALTADGGAPSQCGWLKDRFGVSWQITPANMSELMRGDTPAQSQRRMQAMLKMHKIDIAALRQA</sequence>
<dbReference type="AlphaFoldDB" id="A0A5R8WI52"/>
<dbReference type="PANTHER" id="PTHR33990">
    <property type="entry name" value="PROTEIN YJDN-RELATED"/>
    <property type="match status" value="1"/>
</dbReference>
<accession>A0A5R8WI52</accession>
<evidence type="ECO:0000313" key="2">
    <source>
        <dbReference type="EMBL" id="TLM87385.1"/>
    </source>
</evidence>
<dbReference type="Pfam" id="PF06983">
    <property type="entry name" value="3-dmu-9_3-mt"/>
    <property type="match status" value="1"/>
</dbReference>
<dbReference type="InterPro" id="IPR009725">
    <property type="entry name" value="3_dmu_93_MTrfase"/>
</dbReference>
<dbReference type="OrthoDB" id="9806473at2"/>
<dbReference type="CDD" id="cd06588">
    <property type="entry name" value="PhnB_like"/>
    <property type="match status" value="1"/>
</dbReference>